<name>A0A090DUC7_MESPL</name>
<comment type="function">
    <text evidence="1 10">Involved in lipopolysaccharide (LPS) biosynthesis. Catalyzes the transfer of 3-deoxy-D-manno-octulosonate (Kdo) residue(s) from CMP-Kdo to lipid IV(A), the tetraacyldisaccharide-1,4'-bisphosphate precursor of lipid A.</text>
</comment>
<dbReference type="UniPathway" id="UPA00958"/>
<feature type="site" description="Transition state stabilizer" evidence="9">
    <location>
        <position position="212"/>
    </location>
</feature>
<evidence type="ECO:0000256" key="3">
    <source>
        <dbReference type="ARBA" id="ARBA00012621"/>
    </source>
</evidence>
<dbReference type="GO" id="GO:0005886">
    <property type="term" value="C:plasma membrane"/>
    <property type="evidence" value="ECO:0007669"/>
    <property type="project" value="UniProtKB-SubCell"/>
</dbReference>
<evidence type="ECO:0000256" key="8">
    <source>
        <dbReference type="PIRSR" id="PIRSR639901-1"/>
    </source>
</evidence>
<feature type="active site" description="Proton acceptor" evidence="8">
    <location>
        <position position="68"/>
    </location>
</feature>
<evidence type="ECO:0000256" key="5">
    <source>
        <dbReference type="ARBA" id="ARBA00022679"/>
    </source>
</evidence>
<accession>A0A090DUC7</accession>
<dbReference type="EMBL" id="CCMZ01000026">
    <property type="protein sequence ID" value="CDX20581.1"/>
    <property type="molecule type" value="Genomic_DNA"/>
</dbReference>
<keyword evidence="10" id="KW-0472">Membrane</keyword>
<feature type="site" description="Transition state stabilizer" evidence="9">
    <location>
        <position position="136"/>
    </location>
</feature>
<keyword evidence="5 10" id="KW-0808">Transferase</keyword>
<evidence type="ECO:0000256" key="7">
    <source>
        <dbReference type="ARBA" id="ARBA00049183"/>
    </source>
</evidence>
<dbReference type="STRING" id="69974.MPLDJ20_210049"/>
<reference evidence="13" key="1">
    <citation type="submission" date="2014-08" db="EMBL/GenBank/DDBJ databases">
        <authorList>
            <person name="Moulin L."/>
        </authorList>
    </citation>
    <scope>NUCLEOTIDE SEQUENCE [LARGE SCALE GENOMIC DNA]</scope>
</reference>
<dbReference type="SUPFAM" id="SSF53756">
    <property type="entry name" value="UDP-Glycosyltransferase/glycogen phosphorylase"/>
    <property type="match status" value="1"/>
</dbReference>
<dbReference type="Pfam" id="PF04413">
    <property type="entry name" value="Glycos_transf_N"/>
    <property type="match status" value="1"/>
</dbReference>
<dbReference type="GO" id="GO:0043842">
    <property type="term" value="F:Kdo transferase activity"/>
    <property type="evidence" value="ECO:0007669"/>
    <property type="project" value="UniProtKB-EC"/>
</dbReference>
<comment type="subcellular location">
    <subcellularLocation>
        <location evidence="10">Cell membrane</location>
    </subcellularLocation>
</comment>
<evidence type="ECO:0000256" key="6">
    <source>
        <dbReference type="ARBA" id="ARBA00031445"/>
    </source>
</evidence>
<dbReference type="EC" id="2.4.99.12" evidence="3 10"/>
<feature type="domain" description="3-deoxy-D-manno-octulosonic-acid transferase N-terminal" evidence="11">
    <location>
        <begin position="42"/>
        <end position="214"/>
    </location>
</feature>
<evidence type="ECO:0000313" key="12">
    <source>
        <dbReference type="EMBL" id="CDX20581.1"/>
    </source>
</evidence>
<keyword evidence="10" id="KW-0448">Lipopolysaccharide biosynthesis</keyword>
<dbReference type="Gene3D" id="3.40.50.11720">
    <property type="entry name" value="3-Deoxy-D-manno-octulosonic-acid transferase, N-terminal domain"/>
    <property type="match status" value="1"/>
</dbReference>
<dbReference type="Gene3D" id="3.40.50.2000">
    <property type="entry name" value="Glycogen Phosphorylase B"/>
    <property type="match status" value="1"/>
</dbReference>
<dbReference type="Proteomes" id="UP000045285">
    <property type="component" value="Unassembled WGS sequence"/>
</dbReference>
<evidence type="ECO:0000256" key="2">
    <source>
        <dbReference type="ARBA" id="ARBA00004713"/>
    </source>
</evidence>
<evidence type="ECO:0000313" key="13">
    <source>
        <dbReference type="Proteomes" id="UP000045285"/>
    </source>
</evidence>
<evidence type="ECO:0000256" key="10">
    <source>
        <dbReference type="RuleBase" id="RU365103"/>
    </source>
</evidence>
<comment type="catalytic activity">
    <reaction evidence="7 10">
        <text>lipid IVA (E. coli) + CMP-3-deoxy-beta-D-manno-octulosonate = alpha-Kdo-(2-&gt;6)-lipid IVA (E. coli) + CMP + H(+)</text>
        <dbReference type="Rhea" id="RHEA:28066"/>
        <dbReference type="ChEBI" id="CHEBI:15378"/>
        <dbReference type="ChEBI" id="CHEBI:58603"/>
        <dbReference type="ChEBI" id="CHEBI:60364"/>
        <dbReference type="ChEBI" id="CHEBI:60377"/>
        <dbReference type="ChEBI" id="CHEBI:85987"/>
        <dbReference type="EC" id="2.4.99.12"/>
    </reaction>
</comment>
<comment type="similarity">
    <text evidence="10">Belongs to the glycosyltransferase group 1 family.</text>
</comment>
<protein>
    <recommendedName>
        <fullName evidence="4 10">3-deoxy-D-manno-octulosonic acid transferase</fullName>
        <shortName evidence="10">Kdo transferase</shortName>
        <ecNumber evidence="3 10">2.4.99.12</ecNumber>
    </recommendedName>
    <alternativeName>
        <fullName evidence="6 10">Lipid IV(A) 3-deoxy-D-manno-octulosonic acid transferase</fullName>
    </alternativeName>
</protein>
<evidence type="ECO:0000259" key="11">
    <source>
        <dbReference type="Pfam" id="PF04413"/>
    </source>
</evidence>
<dbReference type="PANTHER" id="PTHR42755">
    <property type="entry name" value="3-DEOXY-MANNO-OCTULOSONATE CYTIDYLYLTRANSFERASE"/>
    <property type="match status" value="1"/>
</dbReference>
<evidence type="ECO:0000256" key="9">
    <source>
        <dbReference type="PIRSR" id="PIRSR639901-2"/>
    </source>
</evidence>
<dbReference type="PANTHER" id="PTHR42755:SF1">
    <property type="entry name" value="3-DEOXY-D-MANNO-OCTULOSONIC ACID TRANSFERASE, MITOCHONDRIAL-RELATED"/>
    <property type="match status" value="1"/>
</dbReference>
<dbReference type="GO" id="GO:0009244">
    <property type="term" value="P:lipopolysaccharide core region biosynthetic process"/>
    <property type="evidence" value="ECO:0007669"/>
    <property type="project" value="UniProtKB-UniRule"/>
</dbReference>
<dbReference type="AlphaFoldDB" id="A0A090DUC7"/>
<sequence length="438" mass="47921">MSERWARAALTAYRYAGAAAYPLIGPYVAWRASRGKEDRVRRRERYGVAGRPRPEGPVIWIHAASVGETIAVVPLVESILDYGVNIVLTTGTVTSAKVAEERLGSRIIHQYVPLDLKPAVSRFLDHWRPELAIIAESEIWPMTILELGARNVPQVLVNGRLSDRSFMSWKKRSGVAEALFENLAHVIAQSDVDGERFRALGARPVTVSGNLKVDTNPPPVDERALATLQRQIGERPTWAAISTHDGEEVVAAEVHASLYKRHQGLLTIIVPRHPDRADALAAQISGMGLSVARRSKGDRISSDTDILLGDTIGEMGLYLRLTEIAFVGRSLTSEGGQNPLEPAMLETAVLAGRNVQNFREAYQRLLDSGGAKLVRDRDMLTGAVNFLLTNEAARHEMMAAGAATVDEMRGALARTLKSLEPYIQPLVVKARLKGANGR</sequence>
<keyword evidence="10" id="KW-1003">Cell membrane</keyword>
<dbReference type="GO" id="GO:0009245">
    <property type="term" value="P:lipid A biosynthetic process"/>
    <property type="evidence" value="ECO:0007669"/>
    <property type="project" value="TreeGrafter"/>
</dbReference>
<organism evidence="12 13">
    <name type="scientific">Mesorhizobium plurifarium</name>
    <dbReference type="NCBI Taxonomy" id="69974"/>
    <lineage>
        <taxon>Bacteria</taxon>
        <taxon>Pseudomonadati</taxon>
        <taxon>Pseudomonadota</taxon>
        <taxon>Alphaproteobacteria</taxon>
        <taxon>Hyphomicrobiales</taxon>
        <taxon>Phyllobacteriaceae</taxon>
        <taxon>Mesorhizobium</taxon>
    </lineage>
</organism>
<evidence type="ECO:0000256" key="4">
    <source>
        <dbReference type="ARBA" id="ARBA00019077"/>
    </source>
</evidence>
<evidence type="ECO:0000256" key="1">
    <source>
        <dbReference type="ARBA" id="ARBA00003394"/>
    </source>
</evidence>
<dbReference type="InterPro" id="IPR039901">
    <property type="entry name" value="Kdotransferase"/>
</dbReference>
<proteinExistence type="inferred from homology"/>
<comment type="pathway">
    <text evidence="2 10">Bacterial outer membrane biogenesis; LPS core biosynthesis.</text>
</comment>
<dbReference type="InterPro" id="IPR038107">
    <property type="entry name" value="Glycos_transf_N_sf"/>
</dbReference>
<gene>
    <name evidence="12" type="ORF">MPL3356_320043</name>
</gene>
<dbReference type="NCBIfam" id="NF004387">
    <property type="entry name" value="PRK05749.1-3"/>
    <property type="match status" value="1"/>
</dbReference>
<keyword evidence="13" id="KW-1185">Reference proteome</keyword>
<dbReference type="InterPro" id="IPR007507">
    <property type="entry name" value="Glycos_transf_N"/>
</dbReference>